<dbReference type="PANTHER" id="PTHR35563:SF2">
    <property type="entry name" value="BARREL METAL-DEPENDENT HYDROLASE, PUTATIVE (AFU_ORTHOLOGUE AFUA_1G16240)-RELATED"/>
    <property type="match status" value="1"/>
</dbReference>
<organism evidence="2 3">
    <name type="scientific">Cephalotrichum gorgonifer</name>
    <dbReference type="NCBI Taxonomy" id="2041049"/>
    <lineage>
        <taxon>Eukaryota</taxon>
        <taxon>Fungi</taxon>
        <taxon>Dikarya</taxon>
        <taxon>Ascomycota</taxon>
        <taxon>Pezizomycotina</taxon>
        <taxon>Sordariomycetes</taxon>
        <taxon>Hypocreomycetidae</taxon>
        <taxon>Microascales</taxon>
        <taxon>Microascaceae</taxon>
        <taxon>Cephalotrichum</taxon>
    </lineage>
</organism>
<protein>
    <submittedName>
        <fullName evidence="2">Related to TIM barrel metal-dependent hydrolase</fullName>
    </submittedName>
</protein>
<sequence>MQPALDLDKFPPPGSWDSHVHIVDEDAFPLHPLHPYRPMKAPLSSLLAFHQKVGILYPCIIAFSVYHTDNSSILDALGRLGGRARAVACINPETATDQELQTLHQAGVRGIRLNMRTRGDSFNGAAVKSAADRVRPLGWAIQLYVSLKQVTELAPLVPELGVPIVIDHIGAPEASGGPIKLQPGYTDFMELLRTGRVWTKLSGTYRFPDLPDLDEYVTDILRKAPDRVVWGSDWPHSGGVEANPGGDRKKVQEYRKVDDAAWVARCRQWCREIEGANGDALARKIWVENPRILWQHHGND</sequence>
<dbReference type="InterPro" id="IPR032466">
    <property type="entry name" value="Metal_Hydrolase"/>
</dbReference>
<dbReference type="InterPro" id="IPR006680">
    <property type="entry name" value="Amidohydro-rel"/>
</dbReference>
<keyword evidence="3" id="KW-1185">Reference proteome</keyword>
<dbReference type="InterPro" id="IPR052358">
    <property type="entry name" value="Aro_Compnd_Degr_Hydrolases"/>
</dbReference>
<keyword evidence="2" id="KW-0378">Hydrolase</keyword>
<reference evidence="2" key="1">
    <citation type="submission" date="2018-03" db="EMBL/GenBank/DDBJ databases">
        <authorList>
            <person name="Guldener U."/>
        </authorList>
    </citation>
    <scope>NUCLEOTIDE SEQUENCE</scope>
</reference>
<evidence type="ECO:0000259" key="1">
    <source>
        <dbReference type="Pfam" id="PF04909"/>
    </source>
</evidence>
<dbReference type="GO" id="GO:0016787">
    <property type="term" value="F:hydrolase activity"/>
    <property type="evidence" value="ECO:0007669"/>
    <property type="project" value="UniProtKB-KW"/>
</dbReference>
<dbReference type="AlphaFoldDB" id="A0AAE8SZD7"/>
<evidence type="ECO:0000313" key="2">
    <source>
        <dbReference type="EMBL" id="SPO06764.1"/>
    </source>
</evidence>
<dbReference type="PANTHER" id="PTHR35563">
    <property type="entry name" value="BARREL METAL-DEPENDENT HYDROLASE, PUTATIVE (AFU_ORTHOLOGUE AFUA_1G16240)-RELATED"/>
    <property type="match status" value="1"/>
</dbReference>
<accession>A0AAE8SZD7</accession>
<comment type="caution">
    <text evidence="2">The sequence shown here is derived from an EMBL/GenBank/DDBJ whole genome shotgun (WGS) entry which is preliminary data.</text>
</comment>
<proteinExistence type="predicted"/>
<dbReference type="Proteomes" id="UP001187682">
    <property type="component" value="Unassembled WGS sequence"/>
</dbReference>
<gene>
    <name evidence="2" type="ORF">DNG_09458</name>
</gene>
<name>A0AAE8SZD7_9PEZI</name>
<dbReference type="SUPFAM" id="SSF51556">
    <property type="entry name" value="Metallo-dependent hydrolases"/>
    <property type="match status" value="1"/>
</dbReference>
<feature type="domain" description="Amidohydrolase-related" evidence="1">
    <location>
        <begin position="17"/>
        <end position="291"/>
    </location>
</feature>
<evidence type="ECO:0000313" key="3">
    <source>
        <dbReference type="Proteomes" id="UP001187682"/>
    </source>
</evidence>
<dbReference type="Pfam" id="PF04909">
    <property type="entry name" value="Amidohydro_2"/>
    <property type="match status" value="1"/>
</dbReference>
<dbReference type="Gene3D" id="3.20.20.140">
    <property type="entry name" value="Metal-dependent hydrolases"/>
    <property type="match status" value="1"/>
</dbReference>
<dbReference type="EMBL" id="ONZQ02000017">
    <property type="protein sequence ID" value="SPO06764.1"/>
    <property type="molecule type" value="Genomic_DNA"/>
</dbReference>